<organism evidence="1 2">
    <name type="scientific">Chryseobacterium glaciei</name>
    <dbReference type="NCBI Taxonomy" id="1685010"/>
    <lineage>
        <taxon>Bacteria</taxon>
        <taxon>Pseudomonadati</taxon>
        <taxon>Bacteroidota</taxon>
        <taxon>Flavobacteriia</taxon>
        <taxon>Flavobacteriales</taxon>
        <taxon>Weeksellaceae</taxon>
        <taxon>Chryseobacterium group</taxon>
        <taxon>Chryseobacterium</taxon>
    </lineage>
</organism>
<gene>
    <name evidence="1" type="ORF">A0O34_05470</name>
</gene>
<dbReference type="KEGG" id="chh:A0O34_05470"/>
<keyword evidence="2" id="KW-1185">Reference proteome</keyword>
<evidence type="ECO:0000313" key="1">
    <source>
        <dbReference type="EMBL" id="ANF50007.1"/>
    </source>
</evidence>
<reference evidence="1 2" key="1">
    <citation type="submission" date="2016-04" db="EMBL/GenBank/DDBJ databases">
        <title>Complete Genome Sequence of Chryseobacterium sp. IHBB 10212.</title>
        <authorList>
            <person name="Pal M."/>
            <person name="Swarnkar M.K."/>
            <person name="Kaushal K."/>
            <person name="Chhibber S."/>
            <person name="Singh A.K."/>
            <person name="Gulati A."/>
        </authorList>
    </citation>
    <scope>NUCLEOTIDE SEQUENCE [LARGE SCALE GENOMIC DNA]</scope>
    <source>
        <strain evidence="1 2">IHBB 10212</strain>
    </source>
</reference>
<name>A0A172XSL9_9FLAO</name>
<evidence type="ECO:0000313" key="2">
    <source>
        <dbReference type="Proteomes" id="UP000077824"/>
    </source>
</evidence>
<protein>
    <submittedName>
        <fullName evidence="1">Uncharacterized protein</fullName>
    </submittedName>
</protein>
<accession>A0A172XSL9</accession>
<dbReference type="STRING" id="1685010.A0O34_05470"/>
<sequence length="89" mass="10524">MFLIQMKKSVYILLLLFTVIFINSQSKVDNPFLLQNWKLKRIDTITYIFEKQEHLDKKRISFKFKKNGKIIGNLTPMTCIVGEDISKVK</sequence>
<dbReference type="Proteomes" id="UP000077824">
    <property type="component" value="Chromosome"/>
</dbReference>
<proteinExistence type="predicted"/>
<dbReference type="AlphaFoldDB" id="A0A172XSL9"/>
<dbReference type="EMBL" id="CP015199">
    <property type="protein sequence ID" value="ANF50007.1"/>
    <property type="molecule type" value="Genomic_DNA"/>
</dbReference>